<feature type="compositionally biased region" description="Polar residues" evidence="1">
    <location>
        <begin position="42"/>
        <end position="69"/>
    </location>
</feature>
<feature type="region of interest" description="Disordered" evidence="1">
    <location>
        <begin position="18"/>
        <end position="69"/>
    </location>
</feature>
<protein>
    <submittedName>
        <fullName evidence="2">Uncharacterized protein</fullName>
    </submittedName>
</protein>
<proteinExistence type="predicted"/>
<dbReference type="AlphaFoldDB" id="X6NPS5"/>
<evidence type="ECO:0000256" key="1">
    <source>
        <dbReference type="SAM" id="MobiDB-lite"/>
    </source>
</evidence>
<evidence type="ECO:0000313" key="2">
    <source>
        <dbReference type="EMBL" id="ETO27903.1"/>
    </source>
</evidence>
<evidence type="ECO:0000313" key="3">
    <source>
        <dbReference type="Proteomes" id="UP000023152"/>
    </source>
</evidence>
<reference evidence="2 3" key="1">
    <citation type="journal article" date="2013" name="Curr. Biol.">
        <title>The Genome of the Foraminiferan Reticulomyxa filosa.</title>
        <authorList>
            <person name="Glockner G."/>
            <person name="Hulsmann N."/>
            <person name="Schleicher M."/>
            <person name="Noegel A.A."/>
            <person name="Eichinger L."/>
            <person name="Gallinger C."/>
            <person name="Pawlowski J."/>
            <person name="Sierra R."/>
            <person name="Euteneuer U."/>
            <person name="Pillet L."/>
            <person name="Moustafa A."/>
            <person name="Platzer M."/>
            <person name="Groth M."/>
            <person name="Szafranski K."/>
            <person name="Schliwa M."/>
        </authorList>
    </citation>
    <scope>NUCLEOTIDE SEQUENCE [LARGE SCALE GENOMIC DNA]</scope>
</reference>
<feature type="region of interest" description="Disordered" evidence="1">
    <location>
        <begin position="86"/>
        <end position="107"/>
    </location>
</feature>
<gene>
    <name evidence="2" type="ORF">RFI_09228</name>
</gene>
<accession>X6NPS5</accession>
<dbReference type="EMBL" id="ASPP01006973">
    <property type="protein sequence ID" value="ETO27903.1"/>
    <property type="molecule type" value="Genomic_DNA"/>
</dbReference>
<sequence>MKRPSLLQLKNKNIVIDNNSMDEEKKQIESSNTDYKGPAPINVQNRINNAVGGSSKSVPQLSKFNNSSGQLVDRNNIVQKQKRLTNGTDIQTNNQMSTFLQEDKEVE</sequence>
<dbReference type="Proteomes" id="UP000023152">
    <property type="component" value="Unassembled WGS sequence"/>
</dbReference>
<comment type="caution">
    <text evidence="2">The sequence shown here is derived from an EMBL/GenBank/DDBJ whole genome shotgun (WGS) entry which is preliminary data.</text>
</comment>
<keyword evidence="3" id="KW-1185">Reference proteome</keyword>
<name>X6NPS5_RETFI</name>
<feature type="compositionally biased region" description="Polar residues" evidence="1">
    <location>
        <begin position="86"/>
        <end position="100"/>
    </location>
</feature>
<organism evidence="2 3">
    <name type="scientific">Reticulomyxa filosa</name>
    <dbReference type="NCBI Taxonomy" id="46433"/>
    <lineage>
        <taxon>Eukaryota</taxon>
        <taxon>Sar</taxon>
        <taxon>Rhizaria</taxon>
        <taxon>Retaria</taxon>
        <taxon>Foraminifera</taxon>
        <taxon>Monothalamids</taxon>
        <taxon>Reticulomyxidae</taxon>
        <taxon>Reticulomyxa</taxon>
    </lineage>
</organism>